<accession>A0AAV5UAS2</accession>
<proteinExistence type="predicted"/>
<evidence type="ECO:0000313" key="2">
    <source>
        <dbReference type="EMBL" id="GMT03494.1"/>
    </source>
</evidence>
<protein>
    <submittedName>
        <fullName evidence="2">Uncharacterized protein</fullName>
    </submittedName>
</protein>
<keyword evidence="3" id="KW-1185">Reference proteome</keyword>
<sequence>FSRVNELDLWHPDTAEFPCTQADRSLHRPGAAHQEASGQTPYHRRIREGDCVAPSPHDDEEEEEE</sequence>
<reference evidence="2" key="1">
    <citation type="submission" date="2023-10" db="EMBL/GenBank/DDBJ databases">
        <title>Genome assembly of Pristionchus species.</title>
        <authorList>
            <person name="Yoshida K."/>
            <person name="Sommer R.J."/>
        </authorList>
    </citation>
    <scope>NUCLEOTIDE SEQUENCE</scope>
    <source>
        <strain evidence="2">RS0144</strain>
    </source>
</reference>
<dbReference type="EMBL" id="BTSX01000006">
    <property type="protein sequence ID" value="GMT03494.1"/>
    <property type="molecule type" value="Genomic_DNA"/>
</dbReference>
<feature type="non-terminal residue" evidence="2">
    <location>
        <position position="1"/>
    </location>
</feature>
<gene>
    <name evidence="2" type="ORF">PENTCL1PPCAC_25668</name>
</gene>
<feature type="region of interest" description="Disordered" evidence="1">
    <location>
        <begin position="20"/>
        <end position="65"/>
    </location>
</feature>
<evidence type="ECO:0000256" key="1">
    <source>
        <dbReference type="SAM" id="MobiDB-lite"/>
    </source>
</evidence>
<feature type="non-terminal residue" evidence="2">
    <location>
        <position position="65"/>
    </location>
</feature>
<dbReference type="Proteomes" id="UP001432027">
    <property type="component" value="Unassembled WGS sequence"/>
</dbReference>
<evidence type="ECO:0000313" key="3">
    <source>
        <dbReference type="Proteomes" id="UP001432027"/>
    </source>
</evidence>
<organism evidence="2 3">
    <name type="scientific">Pristionchus entomophagus</name>
    <dbReference type="NCBI Taxonomy" id="358040"/>
    <lineage>
        <taxon>Eukaryota</taxon>
        <taxon>Metazoa</taxon>
        <taxon>Ecdysozoa</taxon>
        <taxon>Nematoda</taxon>
        <taxon>Chromadorea</taxon>
        <taxon>Rhabditida</taxon>
        <taxon>Rhabditina</taxon>
        <taxon>Diplogasteromorpha</taxon>
        <taxon>Diplogasteroidea</taxon>
        <taxon>Neodiplogasteridae</taxon>
        <taxon>Pristionchus</taxon>
    </lineage>
</organism>
<name>A0AAV5UAS2_9BILA</name>
<comment type="caution">
    <text evidence="2">The sequence shown here is derived from an EMBL/GenBank/DDBJ whole genome shotgun (WGS) entry which is preliminary data.</text>
</comment>
<dbReference type="AlphaFoldDB" id="A0AAV5UAS2"/>